<feature type="region of interest" description="Disordered" evidence="10">
    <location>
        <begin position="514"/>
        <end position="553"/>
    </location>
</feature>
<dbReference type="GO" id="GO:0005634">
    <property type="term" value="C:nucleus"/>
    <property type="evidence" value="ECO:0007669"/>
    <property type="project" value="UniProtKB-SubCell"/>
</dbReference>
<keyword evidence="14" id="KW-1185">Reference proteome</keyword>
<gene>
    <name evidence="13" type="ORF">MERR_LOCUS10543</name>
</gene>
<dbReference type="InterPro" id="IPR001789">
    <property type="entry name" value="Sig_transdc_resp-reg_receiver"/>
</dbReference>
<feature type="compositionally biased region" description="Basic and acidic residues" evidence="10">
    <location>
        <begin position="514"/>
        <end position="532"/>
    </location>
</feature>
<dbReference type="Gene3D" id="3.40.50.2300">
    <property type="match status" value="1"/>
</dbReference>
<dbReference type="AlphaFoldDB" id="A0A6D2I6G4"/>
<evidence type="ECO:0000256" key="9">
    <source>
        <dbReference type="PROSITE-ProRule" id="PRU00357"/>
    </source>
</evidence>
<dbReference type="PROSITE" id="PS50110">
    <property type="entry name" value="RESPONSE_REGULATORY"/>
    <property type="match status" value="1"/>
</dbReference>
<feature type="region of interest" description="Disordered" evidence="10">
    <location>
        <begin position="285"/>
        <end position="309"/>
    </location>
</feature>
<evidence type="ECO:0000256" key="8">
    <source>
        <dbReference type="PROSITE-ProRule" id="PRU00169"/>
    </source>
</evidence>
<evidence type="ECO:0000256" key="3">
    <source>
        <dbReference type="ARBA" id="ARBA00023012"/>
    </source>
</evidence>
<feature type="compositionally biased region" description="Basic and acidic residues" evidence="10">
    <location>
        <begin position="447"/>
        <end position="462"/>
    </location>
</feature>
<feature type="region of interest" description="Disordered" evidence="10">
    <location>
        <begin position="416"/>
        <end position="494"/>
    </location>
</feature>
<keyword evidence="3" id="KW-0902">Two-component regulatory system</keyword>
<evidence type="ECO:0000256" key="2">
    <source>
        <dbReference type="ARBA" id="ARBA00010330"/>
    </source>
</evidence>
<evidence type="ECO:0000256" key="1">
    <source>
        <dbReference type="ARBA" id="ARBA00004123"/>
    </source>
</evidence>
<dbReference type="Pfam" id="PF06203">
    <property type="entry name" value="CCT"/>
    <property type="match status" value="1"/>
</dbReference>
<dbReference type="Pfam" id="PF00072">
    <property type="entry name" value="Response_reg"/>
    <property type="match status" value="1"/>
</dbReference>
<feature type="region of interest" description="Disordered" evidence="10">
    <location>
        <begin position="181"/>
        <end position="235"/>
    </location>
</feature>
<dbReference type="PROSITE" id="PS51017">
    <property type="entry name" value="CCT"/>
    <property type="match status" value="1"/>
</dbReference>
<dbReference type="OrthoDB" id="60033at2759"/>
<evidence type="ECO:0000256" key="7">
    <source>
        <dbReference type="ARBA" id="ARBA00023242"/>
    </source>
</evidence>
<feature type="domain" description="Response regulatory" evidence="11">
    <location>
        <begin position="52"/>
        <end position="170"/>
    </location>
</feature>
<comment type="caution">
    <text evidence="13">The sequence shown here is derived from an EMBL/GenBank/DDBJ whole genome shotgun (WGS) entry which is preliminary data.</text>
</comment>
<feature type="compositionally biased region" description="Polar residues" evidence="10">
    <location>
        <begin position="464"/>
        <end position="473"/>
    </location>
</feature>
<dbReference type="GO" id="GO:0009736">
    <property type="term" value="P:cytokinin-activated signaling pathway"/>
    <property type="evidence" value="ECO:0007669"/>
    <property type="project" value="InterPro"/>
</dbReference>
<keyword evidence="4" id="KW-0805">Transcription regulation</keyword>
<organism evidence="13 14">
    <name type="scientific">Microthlaspi erraticum</name>
    <dbReference type="NCBI Taxonomy" id="1685480"/>
    <lineage>
        <taxon>Eukaryota</taxon>
        <taxon>Viridiplantae</taxon>
        <taxon>Streptophyta</taxon>
        <taxon>Embryophyta</taxon>
        <taxon>Tracheophyta</taxon>
        <taxon>Spermatophyta</taxon>
        <taxon>Magnoliopsida</taxon>
        <taxon>eudicotyledons</taxon>
        <taxon>Gunneridae</taxon>
        <taxon>Pentapetalae</taxon>
        <taxon>rosids</taxon>
        <taxon>malvids</taxon>
        <taxon>Brassicales</taxon>
        <taxon>Brassicaceae</taxon>
        <taxon>Coluteocarpeae</taxon>
        <taxon>Microthlaspi</taxon>
    </lineage>
</organism>
<dbReference type="Proteomes" id="UP000467841">
    <property type="component" value="Unassembled WGS sequence"/>
</dbReference>
<evidence type="ECO:0000313" key="13">
    <source>
        <dbReference type="EMBL" id="CAA7023308.1"/>
    </source>
</evidence>
<comment type="subcellular location">
    <subcellularLocation>
        <location evidence="1 9">Nucleus</location>
    </subcellularLocation>
</comment>
<dbReference type="CDD" id="cd17582">
    <property type="entry name" value="psREC_PRR"/>
    <property type="match status" value="1"/>
</dbReference>
<feature type="compositionally biased region" description="Low complexity" evidence="10">
    <location>
        <begin position="416"/>
        <end position="431"/>
    </location>
</feature>
<evidence type="ECO:0008006" key="15">
    <source>
        <dbReference type="Google" id="ProtNLM"/>
    </source>
</evidence>
<accession>A0A6D2I6G4</accession>
<protein>
    <recommendedName>
        <fullName evidence="15">Two-component response regulator-like APRR5</fullName>
    </recommendedName>
</protein>
<dbReference type="InterPro" id="IPR011006">
    <property type="entry name" value="CheY-like_superfamily"/>
</dbReference>
<keyword evidence="7 9" id="KW-0539">Nucleus</keyword>
<evidence type="ECO:0000256" key="5">
    <source>
        <dbReference type="ARBA" id="ARBA00023108"/>
    </source>
</evidence>
<feature type="compositionally biased region" description="Polar residues" evidence="10">
    <location>
        <begin position="289"/>
        <end position="298"/>
    </location>
</feature>
<feature type="domain" description="CCT" evidence="12">
    <location>
        <begin position="499"/>
        <end position="541"/>
    </location>
</feature>
<sequence>MSEEVVELTVEQVAEASGGKLSRRRMRRKDAAEGGGNGLVKWERFLPKIALRVLLVEADDSTRQIISALLRKCSYRVAAVPDGLKAWEMLKGNPESVDLILTEVDLPSISGYPLLTLIMEHDTCKNIPVIMMSKQDSVNTVYKCMLKGAADYLVKPLRRNELRNLWQHVWRRQTLLAPGSSFPLDESVGQQKPEGASANNSLERNEHPVIGNGGDTQSSCTRPEMEGESADVEDTLQKESAEPLYNVSSSKEAIDFMGASSLRRNGQRNREESVANYESRIELDLSLRRPNNNTSEDQSSGDRPALNPSSASAFTRYVHRPLQTQCSVSPLVSDQRKNVTANQDDNIVLINQYNTSEPIPNAPRRNEACFYTGAESQGPPFSNQMISWTGQSSYPTPVPIKSIQFTGPNTTAYASAMAPASHSPSPTSVSPHEYSSMFHPFNGKPEGLQERDGSMDVEERRHVSSATQHSGVGNHSDAEKKNEDGYSSSVGKIQQSLQREAALTKFRMKRKDRCFDKKVRYESRKKLAEQRPRIKGQFVRQVQSTETSTQTPQ</sequence>
<evidence type="ECO:0000256" key="10">
    <source>
        <dbReference type="SAM" id="MobiDB-lite"/>
    </source>
</evidence>
<dbReference type="GO" id="GO:0048511">
    <property type="term" value="P:rhythmic process"/>
    <property type="evidence" value="ECO:0007669"/>
    <property type="project" value="UniProtKB-KW"/>
</dbReference>
<keyword evidence="5" id="KW-0090">Biological rhythms</keyword>
<evidence type="ECO:0000313" key="14">
    <source>
        <dbReference type="Proteomes" id="UP000467841"/>
    </source>
</evidence>
<dbReference type="InterPro" id="IPR010402">
    <property type="entry name" value="CCT_domain"/>
</dbReference>
<evidence type="ECO:0000256" key="6">
    <source>
        <dbReference type="ARBA" id="ARBA00023163"/>
    </source>
</evidence>
<reference evidence="13" key="1">
    <citation type="submission" date="2020-01" db="EMBL/GenBank/DDBJ databases">
        <authorList>
            <person name="Mishra B."/>
        </authorList>
    </citation>
    <scope>NUCLEOTIDE SEQUENCE [LARGE SCALE GENOMIC DNA]</scope>
</reference>
<proteinExistence type="inferred from homology"/>
<dbReference type="EMBL" id="CACVBM020000777">
    <property type="protein sequence ID" value="CAA7023308.1"/>
    <property type="molecule type" value="Genomic_DNA"/>
</dbReference>
<dbReference type="InterPro" id="IPR045279">
    <property type="entry name" value="ARR-like"/>
</dbReference>
<keyword evidence="6" id="KW-0804">Transcription</keyword>
<dbReference type="GO" id="GO:0000160">
    <property type="term" value="P:phosphorelay signal transduction system"/>
    <property type="evidence" value="ECO:0007669"/>
    <property type="project" value="UniProtKB-KW"/>
</dbReference>
<feature type="compositionally biased region" description="Polar residues" evidence="10">
    <location>
        <begin position="485"/>
        <end position="494"/>
    </location>
</feature>
<evidence type="ECO:0000259" key="12">
    <source>
        <dbReference type="PROSITE" id="PS51017"/>
    </source>
</evidence>
<evidence type="ECO:0000259" key="11">
    <source>
        <dbReference type="PROSITE" id="PS50110"/>
    </source>
</evidence>
<name>A0A6D2I6G4_9BRAS</name>
<comment type="caution">
    <text evidence="8">Lacks conserved residue(s) required for the propagation of feature annotation.</text>
</comment>
<feature type="compositionally biased region" description="Polar residues" evidence="10">
    <location>
        <begin position="540"/>
        <end position="553"/>
    </location>
</feature>
<evidence type="ECO:0000256" key="4">
    <source>
        <dbReference type="ARBA" id="ARBA00023015"/>
    </source>
</evidence>
<dbReference type="SMART" id="SM00448">
    <property type="entry name" value="REC"/>
    <property type="match status" value="1"/>
</dbReference>
<comment type="similarity">
    <text evidence="2">Belongs to the ARR-like family.</text>
</comment>
<dbReference type="SUPFAM" id="SSF52172">
    <property type="entry name" value="CheY-like"/>
    <property type="match status" value="1"/>
</dbReference>
<dbReference type="PANTHER" id="PTHR43874">
    <property type="entry name" value="TWO-COMPONENT RESPONSE REGULATOR"/>
    <property type="match status" value="1"/>
</dbReference>
<dbReference type="PANTHER" id="PTHR43874:SF95">
    <property type="entry name" value="TWO-COMPONENT RESPONSE REGULATOR-LIKE APRR5"/>
    <property type="match status" value="1"/>
</dbReference>